<reference evidence="5" key="1">
    <citation type="submission" date="2021-12" db="EMBL/GenBank/DDBJ databases">
        <authorList>
            <person name="King R."/>
        </authorList>
    </citation>
    <scope>NUCLEOTIDE SEQUENCE</scope>
</reference>
<organism evidence="5 6">
    <name type="scientific">Chilo suppressalis</name>
    <name type="common">Asiatic rice borer moth</name>
    <dbReference type="NCBI Taxonomy" id="168631"/>
    <lineage>
        <taxon>Eukaryota</taxon>
        <taxon>Metazoa</taxon>
        <taxon>Ecdysozoa</taxon>
        <taxon>Arthropoda</taxon>
        <taxon>Hexapoda</taxon>
        <taxon>Insecta</taxon>
        <taxon>Pterygota</taxon>
        <taxon>Neoptera</taxon>
        <taxon>Endopterygota</taxon>
        <taxon>Lepidoptera</taxon>
        <taxon>Glossata</taxon>
        <taxon>Ditrysia</taxon>
        <taxon>Pyraloidea</taxon>
        <taxon>Crambidae</taxon>
        <taxon>Crambinae</taxon>
        <taxon>Chilo</taxon>
    </lineage>
</organism>
<dbReference type="Proteomes" id="UP001153292">
    <property type="component" value="Chromosome 9"/>
</dbReference>
<dbReference type="EMBL" id="OU963902">
    <property type="protein sequence ID" value="CAH0407734.1"/>
    <property type="molecule type" value="Genomic_DNA"/>
</dbReference>
<evidence type="ECO:0000313" key="5">
    <source>
        <dbReference type="EMBL" id="CAH0407734.1"/>
    </source>
</evidence>
<evidence type="ECO:0000256" key="3">
    <source>
        <dbReference type="PROSITE-ProRule" id="PRU00497"/>
    </source>
</evidence>
<name>A0ABN8BET5_CHISP</name>
<evidence type="ECO:0000256" key="4">
    <source>
        <dbReference type="SAM" id="SignalP"/>
    </source>
</evidence>
<accession>A0ABN8BET5</accession>
<dbReference type="PROSITE" id="PS51155">
    <property type="entry name" value="CHIT_BIND_RR_2"/>
    <property type="match status" value="1"/>
</dbReference>
<keyword evidence="1 3" id="KW-0193">Cuticle</keyword>
<dbReference type="Pfam" id="PF00379">
    <property type="entry name" value="Chitin_bind_4"/>
    <property type="match status" value="1"/>
</dbReference>
<dbReference type="PANTHER" id="PTHR10380">
    <property type="entry name" value="CUTICLE PROTEIN"/>
    <property type="match status" value="1"/>
</dbReference>
<protein>
    <submittedName>
        <fullName evidence="5">Uncharacterized protein</fullName>
    </submittedName>
</protein>
<evidence type="ECO:0000256" key="2">
    <source>
        <dbReference type="ARBA" id="ARBA00022729"/>
    </source>
</evidence>
<keyword evidence="6" id="KW-1185">Reference proteome</keyword>
<keyword evidence="2 4" id="KW-0732">Signal</keyword>
<evidence type="ECO:0000313" key="6">
    <source>
        <dbReference type="Proteomes" id="UP001153292"/>
    </source>
</evidence>
<gene>
    <name evidence="5" type="ORF">CHILSU_LOCUS11137</name>
</gene>
<evidence type="ECO:0000256" key="1">
    <source>
        <dbReference type="ARBA" id="ARBA00022460"/>
    </source>
</evidence>
<dbReference type="InterPro" id="IPR000618">
    <property type="entry name" value="Insect_cuticle"/>
</dbReference>
<sequence length="128" mass="14018">MPQTTKMIGTKLLCFMTIFKCAYTQIPTANKQESDLSIIENEFDNSNIANGQYKFRYVNSDGTERQESGGFDNDGNYVITGSYSYIDESGKPYVVHYSADKDGYHPLPATEGVVVISAPPGIVASLLG</sequence>
<dbReference type="PRINTS" id="PR00947">
    <property type="entry name" value="CUTICLE"/>
</dbReference>
<feature type="signal peptide" evidence="4">
    <location>
        <begin position="1"/>
        <end position="24"/>
    </location>
</feature>
<dbReference type="InterPro" id="IPR050468">
    <property type="entry name" value="Cuticle_Struct_Prot"/>
</dbReference>
<feature type="chain" id="PRO_5046373431" evidence="4">
    <location>
        <begin position="25"/>
        <end position="128"/>
    </location>
</feature>
<dbReference type="PANTHER" id="PTHR10380:SF173">
    <property type="entry name" value="CUTICULAR PROTEIN 47EF, ISOFORM C-RELATED"/>
    <property type="match status" value="1"/>
</dbReference>
<proteinExistence type="predicted"/>